<feature type="domain" description="NmrA-like" evidence="3">
    <location>
        <begin position="7"/>
        <end position="283"/>
    </location>
</feature>
<dbReference type="SUPFAM" id="SSF51735">
    <property type="entry name" value="NAD(P)-binding Rossmann-fold domains"/>
    <property type="match status" value="1"/>
</dbReference>
<dbReference type="PANTHER" id="PTHR42748:SF7">
    <property type="entry name" value="NMRA LIKE REDOX SENSOR 1-RELATED"/>
    <property type="match status" value="1"/>
</dbReference>
<gene>
    <name evidence="4" type="ORF">N7G274_002885</name>
</gene>
<protein>
    <recommendedName>
        <fullName evidence="3">NmrA-like domain-containing protein</fullName>
    </recommendedName>
</protein>
<keyword evidence="5" id="KW-1185">Reference proteome</keyword>
<dbReference type="InterPro" id="IPR008030">
    <property type="entry name" value="NmrA-like"/>
</dbReference>
<dbReference type="PANTHER" id="PTHR42748">
    <property type="entry name" value="NITROGEN METABOLITE REPRESSION PROTEIN NMRA FAMILY MEMBER"/>
    <property type="match status" value="1"/>
</dbReference>
<evidence type="ECO:0000313" key="4">
    <source>
        <dbReference type="EMBL" id="KAL2044180.1"/>
    </source>
</evidence>
<evidence type="ECO:0000259" key="3">
    <source>
        <dbReference type="Pfam" id="PF05368"/>
    </source>
</evidence>
<accession>A0ABR4AEG7</accession>
<dbReference type="Pfam" id="PF05368">
    <property type="entry name" value="NmrA"/>
    <property type="match status" value="1"/>
</dbReference>
<reference evidence="4 5" key="1">
    <citation type="submission" date="2024-09" db="EMBL/GenBank/DDBJ databases">
        <title>Rethinking Asexuality: The Enigmatic Case of Functional Sexual Genes in Lepraria (Stereocaulaceae).</title>
        <authorList>
            <person name="Doellman M."/>
            <person name="Sun Y."/>
            <person name="Barcenas-Pena A."/>
            <person name="Lumbsch H.T."/>
            <person name="Grewe F."/>
        </authorList>
    </citation>
    <scope>NUCLEOTIDE SEQUENCE [LARGE SCALE GENOMIC DNA]</scope>
    <source>
        <strain evidence="4 5">Mercado 3170</strain>
    </source>
</reference>
<keyword evidence="2" id="KW-0521">NADP</keyword>
<dbReference type="Gene3D" id="3.90.25.10">
    <property type="entry name" value="UDP-galactose 4-epimerase, domain 1"/>
    <property type="match status" value="1"/>
</dbReference>
<evidence type="ECO:0000256" key="2">
    <source>
        <dbReference type="ARBA" id="ARBA00022857"/>
    </source>
</evidence>
<comment type="similarity">
    <text evidence="1">Belongs to the NmrA-type oxidoreductase family.</text>
</comment>
<organism evidence="4 5">
    <name type="scientific">Stereocaulon virgatum</name>
    <dbReference type="NCBI Taxonomy" id="373712"/>
    <lineage>
        <taxon>Eukaryota</taxon>
        <taxon>Fungi</taxon>
        <taxon>Dikarya</taxon>
        <taxon>Ascomycota</taxon>
        <taxon>Pezizomycotina</taxon>
        <taxon>Lecanoromycetes</taxon>
        <taxon>OSLEUM clade</taxon>
        <taxon>Lecanoromycetidae</taxon>
        <taxon>Lecanorales</taxon>
        <taxon>Lecanorineae</taxon>
        <taxon>Stereocaulaceae</taxon>
        <taxon>Stereocaulon</taxon>
    </lineage>
</organism>
<dbReference type="InterPro" id="IPR036291">
    <property type="entry name" value="NAD(P)-bd_dom_sf"/>
</dbReference>
<comment type="caution">
    <text evidence="4">The sequence shown here is derived from an EMBL/GenBank/DDBJ whole genome shotgun (WGS) entry which is preliminary data.</text>
</comment>
<proteinExistence type="inferred from homology"/>
<dbReference type="EMBL" id="JBEFKJ010000009">
    <property type="protein sequence ID" value="KAL2044180.1"/>
    <property type="molecule type" value="Genomic_DNA"/>
</dbReference>
<name>A0ABR4AEG7_9LECA</name>
<evidence type="ECO:0000256" key="1">
    <source>
        <dbReference type="ARBA" id="ARBA00006328"/>
    </source>
</evidence>
<dbReference type="Proteomes" id="UP001590950">
    <property type="component" value="Unassembled WGS sequence"/>
</dbReference>
<evidence type="ECO:0000313" key="5">
    <source>
        <dbReference type="Proteomes" id="UP001590950"/>
    </source>
</evidence>
<dbReference type="Gene3D" id="3.40.50.720">
    <property type="entry name" value="NAD(P)-binding Rossmann-like Domain"/>
    <property type="match status" value="1"/>
</dbReference>
<dbReference type="InterPro" id="IPR051164">
    <property type="entry name" value="NmrA-like_oxidored"/>
</dbReference>
<sequence length="312" mass="34531">MATPEPLLVLGATGRQGKKLVDTIITSDSKASFTLLALTRNPESPSAKALAAKSSTIKLVKGNLDDVPACFKAALEATNGIPIWGVFSIQQALQDGATQEREMKQGKDMIDGAISNGVKVFVQTSVDRGGDKSDSNPTNVPHFVSKHYIEAYLRERAEGGNMTYTILRPTAFMEGLTPNFMGKMFATMFKVSLGSRPICFIATSDIGFFAGQAFMQPDSPDYKNQAISLAGDEITFEQINQNFKDKLGYPVPTTFEFLTHCALWMLPELRTMMRWFGEEGYVVDIPKLKRMHPGLMTFGDWLERESGFRVRE</sequence>